<dbReference type="EMBL" id="MU117980">
    <property type="protein sequence ID" value="KAF9650891.1"/>
    <property type="molecule type" value="Genomic_DNA"/>
</dbReference>
<accession>A0ACB6ZN99</accession>
<protein>
    <submittedName>
        <fullName evidence="1">Uncharacterized protein</fullName>
    </submittedName>
</protein>
<comment type="caution">
    <text evidence="1">The sequence shown here is derived from an EMBL/GenBank/DDBJ whole genome shotgun (WGS) entry which is preliminary data.</text>
</comment>
<reference evidence="1" key="1">
    <citation type="submission" date="2019-10" db="EMBL/GenBank/DDBJ databases">
        <authorList>
            <consortium name="DOE Joint Genome Institute"/>
            <person name="Kuo A."/>
            <person name="Miyauchi S."/>
            <person name="Kiss E."/>
            <person name="Drula E."/>
            <person name="Kohler A."/>
            <person name="Sanchez-Garcia M."/>
            <person name="Andreopoulos B."/>
            <person name="Barry K.W."/>
            <person name="Bonito G."/>
            <person name="Buee M."/>
            <person name="Carver A."/>
            <person name="Chen C."/>
            <person name="Cichocki N."/>
            <person name="Clum A."/>
            <person name="Culley D."/>
            <person name="Crous P.W."/>
            <person name="Fauchery L."/>
            <person name="Girlanda M."/>
            <person name="Hayes R."/>
            <person name="Keri Z."/>
            <person name="Labutti K."/>
            <person name="Lipzen A."/>
            <person name="Lombard V."/>
            <person name="Magnuson J."/>
            <person name="Maillard F."/>
            <person name="Morin E."/>
            <person name="Murat C."/>
            <person name="Nolan M."/>
            <person name="Ohm R."/>
            <person name="Pangilinan J."/>
            <person name="Pereira M."/>
            <person name="Perotto S."/>
            <person name="Peter M."/>
            <person name="Riley R."/>
            <person name="Sitrit Y."/>
            <person name="Stielow B."/>
            <person name="Szollosi G."/>
            <person name="Zifcakova L."/>
            <person name="Stursova M."/>
            <person name="Spatafora J.W."/>
            <person name="Tedersoo L."/>
            <person name="Vaario L.-M."/>
            <person name="Yamada A."/>
            <person name="Yan M."/>
            <person name="Wang P."/>
            <person name="Xu J."/>
            <person name="Bruns T."/>
            <person name="Baldrian P."/>
            <person name="Vilgalys R."/>
            <person name="Henrissat B."/>
            <person name="Grigoriev I.V."/>
            <person name="Hibbett D."/>
            <person name="Nagy L.G."/>
            <person name="Martin F.M."/>
        </authorList>
    </citation>
    <scope>NUCLEOTIDE SEQUENCE</scope>
    <source>
        <strain evidence="1">P2</strain>
    </source>
</reference>
<keyword evidence="2" id="KW-1185">Reference proteome</keyword>
<reference evidence="1" key="2">
    <citation type="journal article" date="2020" name="Nat. Commun.">
        <title>Large-scale genome sequencing of mycorrhizal fungi provides insights into the early evolution of symbiotic traits.</title>
        <authorList>
            <person name="Miyauchi S."/>
            <person name="Kiss E."/>
            <person name="Kuo A."/>
            <person name="Drula E."/>
            <person name="Kohler A."/>
            <person name="Sanchez-Garcia M."/>
            <person name="Morin E."/>
            <person name="Andreopoulos B."/>
            <person name="Barry K.W."/>
            <person name="Bonito G."/>
            <person name="Buee M."/>
            <person name="Carver A."/>
            <person name="Chen C."/>
            <person name="Cichocki N."/>
            <person name="Clum A."/>
            <person name="Culley D."/>
            <person name="Crous P.W."/>
            <person name="Fauchery L."/>
            <person name="Girlanda M."/>
            <person name="Hayes R.D."/>
            <person name="Keri Z."/>
            <person name="LaButti K."/>
            <person name="Lipzen A."/>
            <person name="Lombard V."/>
            <person name="Magnuson J."/>
            <person name="Maillard F."/>
            <person name="Murat C."/>
            <person name="Nolan M."/>
            <person name="Ohm R.A."/>
            <person name="Pangilinan J."/>
            <person name="Pereira M.F."/>
            <person name="Perotto S."/>
            <person name="Peter M."/>
            <person name="Pfister S."/>
            <person name="Riley R."/>
            <person name="Sitrit Y."/>
            <person name="Stielow J.B."/>
            <person name="Szollosi G."/>
            <person name="Zifcakova L."/>
            <person name="Stursova M."/>
            <person name="Spatafora J.W."/>
            <person name="Tedersoo L."/>
            <person name="Vaario L.M."/>
            <person name="Yamada A."/>
            <person name="Yan M."/>
            <person name="Wang P."/>
            <person name="Xu J."/>
            <person name="Bruns T."/>
            <person name="Baldrian P."/>
            <person name="Vilgalys R."/>
            <person name="Dunand C."/>
            <person name="Henrissat B."/>
            <person name="Grigoriev I.V."/>
            <person name="Hibbett D."/>
            <person name="Nagy L.G."/>
            <person name="Martin F.M."/>
        </authorList>
    </citation>
    <scope>NUCLEOTIDE SEQUENCE</scope>
    <source>
        <strain evidence="1">P2</strain>
    </source>
</reference>
<evidence type="ECO:0000313" key="1">
    <source>
        <dbReference type="EMBL" id="KAF9650891.1"/>
    </source>
</evidence>
<evidence type="ECO:0000313" key="2">
    <source>
        <dbReference type="Proteomes" id="UP000886501"/>
    </source>
</evidence>
<organism evidence="1 2">
    <name type="scientific">Thelephora ganbajun</name>
    <name type="common">Ganba fungus</name>
    <dbReference type="NCBI Taxonomy" id="370292"/>
    <lineage>
        <taxon>Eukaryota</taxon>
        <taxon>Fungi</taxon>
        <taxon>Dikarya</taxon>
        <taxon>Basidiomycota</taxon>
        <taxon>Agaricomycotina</taxon>
        <taxon>Agaricomycetes</taxon>
        <taxon>Thelephorales</taxon>
        <taxon>Thelephoraceae</taxon>
        <taxon>Thelephora</taxon>
    </lineage>
</organism>
<proteinExistence type="predicted"/>
<gene>
    <name evidence="1" type="ORF">BDM02DRAFT_3111460</name>
</gene>
<dbReference type="Proteomes" id="UP000886501">
    <property type="component" value="Unassembled WGS sequence"/>
</dbReference>
<name>A0ACB6ZN99_THEGA</name>
<sequence length="483" mass="54240">MPDQSSASTKTSSQQEAIDLAGFVSSVPSPLTITLVRLSPHITWVRRIIEITSWKSSWEESWLLIAAWWALCLLVGIGKQHVIPVLIVAALAWLKWRSRSVSQPPPVTAKYIHFIISDLTKIQELAPPRRNVTLPPLAVLLRVTAVLYIPYSVLVFLVRLRVIIAVTGTVILTWKAPWAITVREGLWGSAWFRWTVYHIWSFISGQPLPPPSQSYPVTVDSKTKADPNTNATPITAAEPMRFLFMIYENQRWWMGLDWTAALLPQERPAWSTVSEEPVSPPSAFVLPPPTTVYLPHEKSRTKHTATWTWDEDEWRVLRKLEGSPTSRVERPLPSLKEEVPSSRLLKAAGMMRDAKDAAHPNYEKKDKEKEEEEHYESDESLTDADGWIYADNKWEGSSGKGSMGKYTRYRRWTRIAALKEAVELVGPGDVGMVIPKRKPSQTGSSSSSSPPPSADRRASVDSEGERAGIRQRLAAVMGSSVHL</sequence>